<dbReference type="EMBL" id="CP129118">
    <property type="protein sequence ID" value="WOV87027.1"/>
    <property type="molecule type" value="Genomic_DNA"/>
</dbReference>
<name>A0ABZ0L5U4_9BACL</name>
<gene>
    <name evidence="2" type="ORF">QWT69_14285</name>
</gene>
<reference evidence="2 3" key="1">
    <citation type="submission" date="2023-06" db="EMBL/GenBank/DDBJ databases">
        <title>Sporosarcina sp. nov., isolated from Korean tranditional fermented seafood 'Jeotgal'.</title>
        <authorList>
            <person name="Yang A.I."/>
            <person name="Shin N.-R."/>
        </authorList>
    </citation>
    <scope>NUCLEOTIDE SEQUENCE [LARGE SCALE GENOMIC DNA]</scope>
    <source>
        <strain evidence="2 3">T2O-4</strain>
    </source>
</reference>
<keyword evidence="3" id="KW-1185">Reference proteome</keyword>
<feature type="region of interest" description="Disordered" evidence="1">
    <location>
        <begin position="1"/>
        <end position="23"/>
    </location>
</feature>
<protein>
    <submittedName>
        <fullName evidence="2">Uncharacterized protein</fullName>
    </submittedName>
</protein>
<sequence length="70" mass="8221">MEETEGHDIYEEPYRGKEKTGRGKELSYFEQLLEKNRKQMNHPPSERKSARLSIKKNPFCGVTSQNGFFL</sequence>
<accession>A0ABZ0L5U4</accession>
<organism evidence="2 3">
    <name type="scientific">Sporosarcina oncorhynchi</name>
    <dbReference type="NCBI Taxonomy" id="3056444"/>
    <lineage>
        <taxon>Bacteria</taxon>
        <taxon>Bacillati</taxon>
        <taxon>Bacillota</taxon>
        <taxon>Bacilli</taxon>
        <taxon>Bacillales</taxon>
        <taxon>Caryophanaceae</taxon>
        <taxon>Sporosarcina</taxon>
    </lineage>
</organism>
<evidence type="ECO:0000256" key="1">
    <source>
        <dbReference type="SAM" id="MobiDB-lite"/>
    </source>
</evidence>
<evidence type="ECO:0000313" key="3">
    <source>
        <dbReference type="Proteomes" id="UP001303902"/>
    </source>
</evidence>
<proteinExistence type="predicted"/>
<dbReference type="RefSeq" id="WP_317966732.1">
    <property type="nucleotide sequence ID" value="NZ_CP129118.1"/>
</dbReference>
<evidence type="ECO:0000313" key="2">
    <source>
        <dbReference type="EMBL" id="WOV87027.1"/>
    </source>
</evidence>
<dbReference type="Proteomes" id="UP001303902">
    <property type="component" value="Chromosome"/>
</dbReference>